<evidence type="ECO:0000313" key="2">
    <source>
        <dbReference type="EMBL" id="KAD6118782.1"/>
    </source>
</evidence>
<reference evidence="2 3" key="1">
    <citation type="submission" date="2019-05" db="EMBL/GenBank/DDBJ databases">
        <title>Mikania micrantha, genome provides insights into the molecular mechanism of rapid growth.</title>
        <authorList>
            <person name="Liu B."/>
        </authorList>
    </citation>
    <scope>NUCLEOTIDE SEQUENCE [LARGE SCALE GENOMIC DNA]</scope>
    <source>
        <strain evidence="2">NLD-2019</strain>
        <tissue evidence="2">Leaf</tissue>
    </source>
</reference>
<dbReference type="OrthoDB" id="5590282at2759"/>
<dbReference type="Proteomes" id="UP000326396">
    <property type="component" value="Linkage Group LG13"/>
</dbReference>
<protein>
    <recommendedName>
        <fullName evidence="1">Cyclin N-terminal domain-containing protein</fullName>
    </recommendedName>
</protein>
<proteinExistence type="predicted"/>
<accession>A0A5N6PBA7</accession>
<comment type="caution">
    <text evidence="2">The sequence shown here is derived from an EMBL/GenBank/DDBJ whole genome shotgun (WGS) entry which is preliminary data.</text>
</comment>
<keyword evidence="3" id="KW-1185">Reference proteome</keyword>
<dbReference type="InterPro" id="IPR006671">
    <property type="entry name" value="Cyclin_N"/>
</dbReference>
<dbReference type="Pfam" id="PF00134">
    <property type="entry name" value="Cyclin_N"/>
    <property type="match status" value="1"/>
</dbReference>
<dbReference type="EMBL" id="SZYD01000005">
    <property type="protein sequence ID" value="KAD6118782.1"/>
    <property type="molecule type" value="Genomic_DNA"/>
</dbReference>
<organism evidence="2 3">
    <name type="scientific">Mikania micrantha</name>
    <name type="common">bitter vine</name>
    <dbReference type="NCBI Taxonomy" id="192012"/>
    <lineage>
        <taxon>Eukaryota</taxon>
        <taxon>Viridiplantae</taxon>
        <taxon>Streptophyta</taxon>
        <taxon>Embryophyta</taxon>
        <taxon>Tracheophyta</taxon>
        <taxon>Spermatophyta</taxon>
        <taxon>Magnoliopsida</taxon>
        <taxon>eudicotyledons</taxon>
        <taxon>Gunneridae</taxon>
        <taxon>Pentapetalae</taxon>
        <taxon>asterids</taxon>
        <taxon>campanulids</taxon>
        <taxon>Asterales</taxon>
        <taxon>Asteraceae</taxon>
        <taxon>Asteroideae</taxon>
        <taxon>Heliantheae alliance</taxon>
        <taxon>Eupatorieae</taxon>
        <taxon>Mikania</taxon>
    </lineage>
</organism>
<gene>
    <name evidence="2" type="ORF">E3N88_10053</name>
</gene>
<dbReference type="AlphaFoldDB" id="A0A5N6PBA7"/>
<evidence type="ECO:0000313" key="3">
    <source>
        <dbReference type="Proteomes" id="UP000326396"/>
    </source>
</evidence>
<evidence type="ECO:0000259" key="1">
    <source>
        <dbReference type="Pfam" id="PF00134"/>
    </source>
</evidence>
<feature type="domain" description="Cyclin N-terminal" evidence="1">
    <location>
        <begin position="106"/>
        <end position="142"/>
    </location>
</feature>
<name>A0A5N6PBA7_9ASTR</name>
<sequence length="161" mass="18619">MLTDDGVDLRRCCGRSRSFTYNSFMRYLAPPSLIRYIGHLCLEFELLVFPQDDGVRVSKIQTYEATLQLSSGDQNMLSRLIYMCFGDTQGSFETFRQKSPDSSKSSAMVSPNYTLTQQSDIHDRMRGILIDWLIEYSTVVAILQQFDFAKLSNRKWFQHGK</sequence>
<dbReference type="SUPFAM" id="SSF47954">
    <property type="entry name" value="Cyclin-like"/>
    <property type="match status" value="1"/>
</dbReference>
<dbReference type="InterPro" id="IPR036915">
    <property type="entry name" value="Cyclin-like_sf"/>
</dbReference>